<accession>A0A8J2NG26</accession>
<evidence type="ECO:0000313" key="2">
    <source>
        <dbReference type="EMBL" id="CAG7563873.1"/>
    </source>
</evidence>
<reference evidence="2" key="1">
    <citation type="submission" date="2021-05" db="EMBL/GenBank/DDBJ databases">
        <authorList>
            <person name="Khan N."/>
        </authorList>
    </citation>
    <scope>NUCLEOTIDE SEQUENCE</scope>
</reference>
<comment type="caution">
    <text evidence="2">The sequence shown here is derived from an EMBL/GenBank/DDBJ whole genome shotgun (WGS) entry which is preliminary data.</text>
</comment>
<dbReference type="AlphaFoldDB" id="A0A8J2NG26"/>
<evidence type="ECO:0000313" key="3">
    <source>
        <dbReference type="Proteomes" id="UP000693738"/>
    </source>
</evidence>
<proteinExistence type="predicted"/>
<sequence>MNEMREDLGPLATMFELRFKEAWRLWRAGDNDAAETVAMDLLLEPRLGIFHKAGIHTLLSTSSNNYIEHGLEAVRLYTEISDRNDLTEDERKDIASRIDQQIQEKLAGGMTMEELHDAQIEEMNRRLDAEEAGISEEVPDSQSPAPEMTEESYLSSQPAVPLRPESHRTDNTENTADTFWGMDLDFDDNEPLPDIVRYKIGSGLKKDEDQV</sequence>
<dbReference type="EMBL" id="CAJSTJ010000162">
    <property type="protein sequence ID" value="CAG7563873.1"/>
    <property type="molecule type" value="Genomic_DNA"/>
</dbReference>
<gene>
    <name evidence="2" type="ORF">FEQUK3_LOCUS9641</name>
</gene>
<name>A0A8J2NG26_FUSEQ</name>
<organism evidence="2 3">
    <name type="scientific">Fusarium equiseti</name>
    <name type="common">Fusarium scirpi</name>
    <dbReference type="NCBI Taxonomy" id="61235"/>
    <lineage>
        <taxon>Eukaryota</taxon>
        <taxon>Fungi</taxon>
        <taxon>Dikarya</taxon>
        <taxon>Ascomycota</taxon>
        <taxon>Pezizomycotina</taxon>
        <taxon>Sordariomycetes</taxon>
        <taxon>Hypocreomycetidae</taxon>
        <taxon>Hypocreales</taxon>
        <taxon>Nectriaceae</taxon>
        <taxon>Fusarium</taxon>
        <taxon>Fusarium incarnatum-equiseti species complex</taxon>
    </lineage>
</organism>
<feature type="region of interest" description="Disordered" evidence="1">
    <location>
        <begin position="132"/>
        <end position="186"/>
    </location>
</feature>
<dbReference type="Proteomes" id="UP000693738">
    <property type="component" value="Unassembled WGS sequence"/>
</dbReference>
<protein>
    <submittedName>
        <fullName evidence="2">Uncharacterized protein</fullName>
    </submittedName>
</protein>
<evidence type="ECO:0000256" key="1">
    <source>
        <dbReference type="SAM" id="MobiDB-lite"/>
    </source>
</evidence>